<feature type="region of interest" description="Disordered" evidence="1">
    <location>
        <begin position="276"/>
        <end position="303"/>
    </location>
</feature>
<dbReference type="InterPro" id="IPR013320">
    <property type="entry name" value="ConA-like_dom_sf"/>
</dbReference>
<evidence type="ECO:0000313" key="4">
    <source>
        <dbReference type="Proteomes" id="UP001321542"/>
    </source>
</evidence>
<reference evidence="3 4" key="1">
    <citation type="journal article" date="2010" name="ChemBioChem">
        <title>Cloning and characterization of the biosynthetic gene cluster of 16-membered macrolide antibiotic FD-891: involvement of a dual functional cytochrome P450 monooxygenase catalyzing epoxidation and hydroxylation.</title>
        <authorList>
            <person name="Kudo F."/>
            <person name="Motegi A."/>
            <person name="Mizoue K."/>
            <person name="Eguchi T."/>
        </authorList>
    </citation>
    <scope>NUCLEOTIDE SEQUENCE [LARGE SCALE GENOMIC DNA]</scope>
    <source>
        <strain evidence="3 4">A-8890</strain>
    </source>
</reference>
<name>A0ABN5VYC0_9ACTN</name>
<feature type="region of interest" description="Disordered" evidence="1">
    <location>
        <begin position="61"/>
        <end position="83"/>
    </location>
</feature>
<sequence length="332" mass="36538">MATAWRAAAAAMAKTRRRTSAGLLAAVVLATGTALTTATPAQADITDGLILRYKLDETSGTVARDSSGQNHDGTVNGTADWEGDQGLGFNGSNTYVKMPDNIMVGLNSITVDFDTWIDPTMGKPYFLYGMGNKSGTGVSGYGYLFTTGNEFRTAITPNTYANEQNTRPSDTTYQLARGMWKHITYTQTGTTGVLYENGVEKARNTNVTITPGSIGGGTTVANYIGRSLFANDKYFKGRMRDFRLYNRALSPSEVQTNASATELECLQRRARGLPGHRLRTGDHFPQGLRRRHRRPGDPAGLDRRIREHPHLLARLRDRDQSAVHARRHLRSY</sequence>
<proteinExistence type="predicted"/>
<protein>
    <recommendedName>
        <fullName evidence="5">LamG-like jellyroll fold domain-containing protein</fullName>
    </recommendedName>
</protein>
<evidence type="ECO:0000313" key="3">
    <source>
        <dbReference type="EMBL" id="BBC38456.1"/>
    </source>
</evidence>
<evidence type="ECO:0000256" key="2">
    <source>
        <dbReference type="SAM" id="SignalP"/>
    </source>
</evidence>
<evidence type="ECO:0000256" key="1">
    <source>
        <dbReference type="SAM" id="MobiDB-lite"/>
    </source>
</evidence>
<organism evidence="3 4">
    <name type="scientific">Streptomyces graminofaciens</name>
    <dbReference type="NCBI Taxonomy" id="68212"/>
    <lineage>
        <taxon>Bacteria</taxon>
        <taxon>Bacillati</taxon>
        <taxon>Actinomycetota</taxon>
        <taxon>Actinomycetes</taxon>
        <taxon>Kitasatosporales</taxon>
        <taxon>Streptomycetaceae</taxon>
        <taxon>Streptomyces</taxon>
    </lineage>
</organism>
<dbReference type="Gene3D" id="2.60.120.200">
    <property type="match status" value="1"/>
</dbReference>
<dbReference type="Proteomes" id="UP001321542">
    <property type="component" value="Chromosome"/>
</dbReference>
<dbReference type="EMBL" id="AP018448">
    <property type="protein sequence ID" value="BBC38456.1"/>
    <property type="molecule type" value="Genomic_DNA"/>
</dbReference>
<dbReference type="SUPFAM" id="SSF49899">
    <property type="entry name" value="Concanavalin A-like lectins/glucanases"/>
    <property type="match status" value="1"/>
</dbReference>
<dbReference type="PANTHER" id="PTHR47635">
    <property type="entry name" value="CUB DOMAIN-CONTAINING PROTEIN"/>
    <property type="match status" value="1"/>
</dbReference>
<accession>A0ABN5VYC0</accession>
<dbReference type="Pfam" id="PF13385">
    <property type="entry name" value="Laminin_G_3"/>
    <property type="match status" value="1"/>
</dbReference>
<evidence type="ECO:0008006" key="5">
    <source>
        <dbReference type="Google" id="ProtNLM"/>
    </source>
</evidence>
<keyword evidence="4" id="KW-1185">Reference proteome</keyword>
<gene>
    <name evidence="3" type="ORF">SGFS_097500</name>
</gene>
<dbReference type="PANTHER" id="PTHR47635:SF2">
    <property type="entry name" value="LAMG-LIKE JELLYROLL FOLD DOMAIN-CONTAINING PROTEIN"/>
    <property type="match status" value="1"/>
</dbReference>
<reference evidence="3 4" key="2">
    <citation type="journal article" date="2023" name="ChemBioChem">
        <title>Acyltransferase Domain Exchange between Two Independent Type I Polyketide Synthases in the Same Producer Strain of Macrolide Antibiotics.</title>
        <authorList>
            <person name="Kudo F."/>
            <person name="Kishikawa K."/>
            <person name="Tsuboi K."/>
            <person name="Kido T."/>
            <person name="Usui T."/>
            <person name="Hashimoto J."/>
            <person name="Shin-Ya K."/>
            <person name="Miyanaga A."/>
            <person name="Eguchi T."/>
        </authorList>
    </citation>
    <scope>NUCLEOTIDE SEQUENCE [LARGE SCALE GENOMIC DNA]</scope>
    <source>
        <strain evidence="3 4">A-8890</strain>
    </source>
</reference>
<keyword evidence="2" id="KW-0732">Signal</keyword>
<feature type="compositionally biased region" description="Polar residues" evidence="1">
    <location>
        <begin position="61"/>
        <end position="77"/>
    </location>
</feature>
<feature type="signal peptide" evidence="2">
    <location>
        <begin position="1"/>
        <end position="43"/>
    </location>
</feature>
<feature type="chain" id="PRO_5046060289" description="LamG-like jellyroll fold domain-containing protein" evidence="2">
    <location>
        <begin position="44"/>
        <end position="332"/>
    </location>
</feature>